<name>A0A7G9QAY4_9SPHI</name>
<dbReference type="Proteomes" id="UP000515806">
    <property type="component" value="Chromosome"/>
</dbReference>
<sequence length="245" mass="27623">MKKLLILVMACYGLNARSQVNGSRNFLYLNSDSIVYAQKIRLRPDFSGSWTIRADSRKVLTSQVKFFNNEDGFFANTRTLNFLRQTSFAERIIEGKINLYQEVVYDDAPFEEDYYRFRDYRRQVVNTRMFFNKDFSDLKKVSYGNLNEAMADNPKSLALLKRYRNTKVTGIVMYVAAGAAIIASGVTLMSGSGITLNGKIPSLEHRSYTGSFVLLGLGAGLSLGGFLVGESGKKNIEKAIDNYNR</sequence>
<feature type="transmembrane region" description="Helical" evidence="1">
    <location>
        <begin position="208"/>
        <end position="228"/>
    </location>
</feature>
<keyword evidence="1" id="KW-0472">Membrane</keyword>
<evidence type="ECO:0000313" key="3">
    <source>
        <dbReference type="Proteomes" id="UP000515806"/>
    </source>
</evidence>
<keyword evidence="3" id="KW-1185">Reference proteome</keyword>
<protein>
    <submittedName>
        <fullName evidence="2">Uncharacterized protein</fullName>
    </submittedName>
</protein>
<keyword evidence="1" id="KW-0812">Transmembrane</keyword>
<feature type="transmembrane region" description="Helical" evidence="1">
    <location>
        <begin position="171"/>
        <end position="196"/>
    </location>
</feature>
<keyword evidence="1" id="KW-1133">Transmembrane helix</keyword>
<dbReference type="AlphaFoldDB" id="A0A7G9QAY4"/>
<gene>
    <name evidence="2" type="ORF">H9L23_15295</name>
</gene>
<evidence type="ECO:0000256" key="1">
    <source>
        <dbReference type="SAM" id="Phobius"/>
    </source>
</evidence>
<evidence type="ECO:0000313" key="2">
    <source>
        <dbReference type="EMBL" id="QNN40509.1"/>
    </source>
</evidence>
<dbReference type="KEGG" id="proe:H9L23_15295"/>
<dbReference type="EMBL" id="CP060723">
    <property type="protein sequence ID" value="QNN40509.1"/>
    <property type="molecule type" value="Genomic_DNA"/>
</dbReference>
<accession>A0A7G9QAY4</accession>
<reference evidence="2 3" key="1">
    <citation type="submission" date="2020-08" db="EMBL/GenBank/DDBJ databases">
        <title>Genome sequence of Pedobacter roseus KACC 11594T.</title>
        <authorList>
            <person name="Hyun D.-W."/>
            <person name="Bae J.-W."/>
        </authorList>
    </citation>
    <scope>NUCLEOTIDE SEQUENCE [LARGE SCALE GENOMIC DNA]</scope>
    <source>
        <strain evidence="2 3">KACC 11594</strain>
    </source>
</reference>
<dbReference type="RefSeq" id="WP_187591231.1">
    <property type="nucleotide sequence ID" value="NZ_CP060723.1"/>
</dbReference>
<proteinExistence type="predicted"/>
<organism evidence="2 3">
    <name type="scientific">Pedobacter roseus</name>
    <dbReference type="NCBI Taxonomy" id="336820"/>
    <lineage>
        <taxon>Bacteria</taxon>
        <taxon>Pseudomonadati</taxon>
        <taxon>Bacteroidota</taxon>
        <taxon>Sphingobacteriia</taxon>
        <taxon>Sphingobacteriales</taxon>
        <taxon>Sphingobacteriaceae</taxon>
        <taxon>Pedobacter</taxon>
    </lineage>
</organism>